<dbReference type="Proteomes" id="UP000245938">
    <property type="component" value="Unassembled WGS sequence"/>
</dbReference>
<comment type="caution">
    <text evidence="1">The sequence shown here is derived from an EMBL/GenBank/DDBJ whole genome shotgun (WGS) entry which is preliminary data.</text>
</comment>
<gene>
    <name evidence="1" type="ORF">DEX24_08685</name>
</gene>
<keyword evidence="2" id="KW-1185">Reference proteome</keyword>
<organism evidence="1 2">
    <name type="scientific">Kurthia sibirica</name>
    <dbReference type="NCBI Taxonomy" id="202750"/>
    <lineage>
        <taxon>Bacteria</taxon>
        <taxon>Bacillati</taxon>
        <taxon>Bacillota</taxon>
        <taxon>Bacilli</taxon>
        <taxon>Bacillales</taxon>
        <taxon>Caryophanaceae</taxon>
        <taxon>Kurthia</taxon>
    </lineage>
</organism>
<reference evidence="1 2" key="1">
    <citation type="submission" date="2018-05" db="EMBL/GenBank/DDBJ databases">
        <title>Kurthia sibirica genome sequence.</title>
        <authorList>
            <person name="Maclea K.S."/>
            <person name="Goen A.E."/>
        </authorList>
    </citation>
    <scope>NUCLEOTIDE SEQUENCE [LARGE SCALE GENOMIC DNA]</scope>
    <source>
        <strain evidence="1 2">ATCC 49154</strain>
    </source>
</reference>
<evidence type="ECO:0000313" key="2">
    <source>
        <dbReference type="Proteomes" id="UP000245938"/>
    </source>
</evidence>
<sequence length="65" mass="7819">MKMLVEQYKEQGYDKIYVDVLADNNTRYFYEYLGAKFVKNIKIGRKILDESTYVWESVNDVLEKL</sequence>
<dbReference type="SUPFAM" id="SSF55729">
    <property type="entry name" value="Acyl-CoA N-acyltransferases (Nat)"/>
    <property type="match status" value="1"/>
</dbReference>
<dbReference type="Gene3D" id="3.40.630.30">
    <property type="match status" value="1"/>
</dbReference>
<dbReference type="EMBL" id="QFVR01000009">
    <property type="protein sequence ID" value="PWI25404.1"/>
    <property type="molecule type" value="Genomic_DNA"/>
</dbReference>
<proteinExistence type="predicted"/>
<dbReference type="InterPro" id="IPR016181">
    <property type="entry name" value="Acyl_CoA_acyltransferase"/>
</dbReference>
<protein>
    <recommendedName>
        <fullName evidence="3">N-acetyltransferase domain-containing protein</fullName>
    </recommendedName>
</protein>
<name>A0A2U3ALK7_9BACL</name>
<evidence type="ECO:0000313" key="1">
    <source>
        <dbReference type="EMBL" id="PWI25404.1"/>
    </source>
</evidence>
<dbReference type="AlphaFoldDB" id="A0A2U3ALK7"/>
<accession>A0A2U3ALK7</accession>
<dbReference type="OrthoDB" id="5292888at2"/>
<evidence type="ECO:0008006" key="3">
    <source>
        <dbReference type="Google" id="ProtNLM"/>
    </source>
</evidence>